<keyword evidence="6" id="KW-1185">Reference proteome</keyword>
<dbReference type="PANTHER" id="PTHR45029">
    <property type="entry name" value="CARBOXYLIC ESTER HYDROLASE-RELATED"/>
    <property type="match status" value="1"/>
</dbReference>
<evidence type="ECO:0000256" key="3">
    <source>
        <dbReference type="ARBA" id="ARBA00022801"/>
    </source>
</evidence>
<dbReference type="STRING" id="1561998.A0A1I7TYW1"/>
<keyword evidence="3 4" id="KW-0378">Hydrolase</keyword>
<dbReference type="GO" id="GO:0052689">
    <property type="term" value="F:carboxylic ester hydrolase activity"/>
    <property type="evidence" value="ECO:0007669"/>
    <property type="project" value="UniProtKB-KW"/>
</dbReference>
<dbReference type="PANTHER" id="PTHR45029:SF2">
    <property type="entry name" value="CARBOXYLIC ESTER HYDROLASE"/>
    <property type="match status" value="1"/>
</dbReference>
<dbReference type="Gene3D" id="3.40.50.1820">
    <property type="entry name" value="alpha/beta hydrolase"/>
    <property type="match status" value="2"/>
</dbReference>
<dbReference type="SUPFAM" id="SSF53474">
    <property type="entry name" value="alpha/beta-Hydrolases"/>
    <property type="match status" value="1"/>
</dbReference>
<dbReference type="EC" id="3.1.1.-" evidence="4"/>
<comment type="similarity">
    <text evidence="1 4">Belongs to the type-B carboxylesterase/lipase family.</text>
</comment>
<dbReference type="Pfam" id="PF00135">
    <property type="entry name" value="COesterase"/>
    <property type="match status" value="1"/>
</dbReference>
<protein>
    <recommendedName>
        <fullName evidence="4">Carboxylic ester hydrolase</fullName>
        <ecNumber evidence="4">3.1.1.-</ecNumber>
    </recommendedName>
</protein>
<evidence type="ECO:0000313" key="7">
    <source>
        <dbReference type="WBParaSite" id="Csp11.Scaffold629.g13169.t1"/>
    </source>
</evidence>
<dbReference type="InterPro" id="IPR043187">
    <property type="entry name" value="CM06B1-like"/>
</dbReference>
<dbReference type="PROSITE" id="PS00122">
    <property type="entry name" value="CARBOXYLESTERASE_B_1"/>
    <property type="match status" value="1"/>
</dbReference>
<accession>A0A1I7TYW1</accession>
<evidence type="ECO:0000256" key="4">
    <source>
        <dbReference type="RuleBase" id="RU361235"/>
    </source>
</evidence>
<dbReference type="AlphaFoldDB" id="A0A1I7TYW1"/>
<organism evidence="6 7">
    <name type="scientific">Caenorhabditis tropicalis</name>
    <dbReference type="NCBI Taxonomy" id="1561998"/>
    <lineage>
        <taxon>Eukaryota</taxon>
        <taxon>Metazoa</taxon>
        <taxon>Ecdysozoa</taxon>
        <taxon>Nematoda</taxon>
        <taxon>Chromadorea</taxon>
        <taxon>Rhabditida</taxon>
        <taxon>Rhabditina</taxon>
        <taxon>Rhabditomorpha</taxon>
        <taxon>Rhabditoidea</taxon>
        <taxon>Rhabditidae</taxon>
        <taxon>Peloderinae</taxon>
        <taxon>Caenorhabditis</taxon>
    </lineage>
</organism>
<dbReference type="InterPro" id="IPR002018">
    <property type="entry name" value="CarbesteraseB"/>
</dbReference>
<dbReference type="WBParaSite" id="Csp11.Scaffold629.g13169.t1">
    <property type="protein sequence ID" value="Csp11.Scaffold629.g13169.t1"/>
    <property type="gene ID" value="Csp11.Scaffold629.g13169"/>
</dbReference>
<evidence type="ECO:0000313" key="6">
    <source>
        <dbReference type="Proteomes" id="UP000095282"/>
    </source>
</evidence>
<keyword evidence="2" id="KW-0719">Serine esterase</keyword>
<evidence type="ECO:0000259" key="5">
    <source>
        <dbReference type="Pfam" id="PF00135"/>
    </source>
</evidence>
<proteinExistence type="inferred from homology"/>
<dbReference type="Proteomes" id="UP000095282">
    <property type="component" value="Unplaced"/>
</dbReference>
<reference evidence="7" key="1">
    <citation type="submission" date="2016-11" db="UniProtKB">
        <authorList>
            <consortium name="WormBaseParasite"/>
        </authorList>
    </citation>
    <scope>IDENTIFICATION</scope>
</reference>
<name>A0A1I7TYW1_9PELO</name>
<evidence type="ECO:0000256" key="2">
    <source>
        <dbReference type="ARBA" id="ARBA00022487"/>
    </source>
</evidence>
<dbReference type="eggNOG" id="KOG1516">
    <property type="taxonomic scope" value="Eukaryota"/>
</dbReference>
<sequence length="508" mass="57234">MGGFLSHLKPENNESVFEATCGPIRGNVYEHNEKIVDGYLGIPYAKPPIGDLRFKKPVAAEKWTEPLDCYEYGPACPQSGSYSVLCPDFVKIDEEKCLTLNVFSPRWKSNEYPNGRPVFVYIHGGGFEVGYSAYLNDYSLSGTIPLRDIVVVTINYRVGPLGFLTTGDDVAKGNYGLWDQTLALKWIQEHISCFGGDPDNVTISGGSAGAISVDMLALSPHSNNTKSLLEWYKAQDVSIFKKTNEVEKDFSGFIFFVPNFDGDFFPKPIEELRKEAPKLDSIVSIGEYEGLGMIGGNPLCTSKNPLENLRVTIADAYSSDVTKNHEDVQKKIFEFYAKDIDITDENDVVKKLVEFIGDYMFTYCSLETAKSCTINGSNVYLASFDYCNNETEEEIVSRSFPFKAATHGSDHQYLFGDGITMKFNPTEEQFKVMEMMGGFVENFVKYGNPNGKNSNGKWEKYSLKRPDRYFKIDYPNSEMKNDFQNGRLKIFEEVKNNDNRYENIGKAI</sequence>
<dbReference type="InterPro" id="IPR019826">
    <property type="entry name" value="Carboxylesterase_B_AS"/>
</dbReference>
<feature type="domain" description="Carboxylesterase type B" evidence="5">
    <location>
        <begin position="15"/>
        <end position="224"/>
    </location>
</feature>
<evidence type="ECO:0000256" key="1">
    <source>
        <dbReference type="ARBA" id="ARBA00005964"/>
    </source>
</evidence>
<dbReference type="InterPro" id="IPR029058">
    <property type="entry name" value="AB_hydrolase_fold"/>
</dbReference>